<dbReference type="Gene3D" id="3.40.50.1820">
    <property type="entry name" value="alpha/beta hydrolase"/>
    <property type="match status" value="1"/>
</dbReference>
<dbReference type="SUPFAM" id="SSF53474">
    <property type="entry name" value="alpha/beta-Hydrolases"/>
    <property type="match status" value="1"/>
</dbReference>
<evidence type="ECO:0000313" key="4">
    <source>
        <dbReference type="Proteomes" id="UP000290037"/>
    </source>
</evidence>
<sequence length="160" mass="18131">MNILYLHGLDGSLSQPKRSILEQYGAVYAPQLDYRNESNCMHLIYEQFKDHNIDRIIGSSMGGYMGYYLSNALNCKALLFNPALAARPVEQERMDFDPPSQTKMLVLGAEDTVVPPKQTLQILSKQALCCDYHISIQQGLAHRIPITTFETAVQRFFTDL</sequence>
<accession>A0A1M5TZ79</accession>
<dbReference type="Pfam" id="PF05728">
    <property type="entry name" value="UPF0227"/>
    <property type="match status" value="1"/>
</dbReference>
<dbReference type="OrthoDB" id="1438136at2"/>
<evidence type="ECO:0000313" key="1">
    <source>
        <dbReference type="EMBL" id="RXG28509.1"/>
    </source>
</evidence>
<evidence type="ECO:0008006" key="5">
    <source>
        <dbReference type="Google" id="ProtNLM"/>
    </source>
</evidence>
<reference evidence="3" key="1">
    <citation type="submission" date="2016-11" db="EMBL/GenBank/DDBJ databases">
        <authorList>
            <person name="Varghese N."/>
            <person name="Submissions S."/>
        </authorList>
    </citation>
    <scope>NUCLEOTIDE SEQUENCE [LARGE SCALE GENOMIC DNA]</scope>
    <source>
        <strain evidence="3">DSM 19859</strain>
    </source>
</reference>
<name>A0A1M5TZ79_9FLAO</name>
<protein>
    <recommendedName>
        <fullName evidence="5">Alpha/beta hydrolase</fullName>
    </recommendedName>
</protein>
<organism evidence="2 3">
    <name type="scientific">Leeuwenhoekiella palythoae</name>
    <dbReference type="NCBI Taxonomy" id="573501"/>
    <lineage>
        <taxon>Bacteria</taxon>
        <taxon>Pseudomonadati</taxon>
        <taxon>Bacteroidota</taxon>
        <taxon>Flavobacteriia</taxon>
        <taxon>Flavobacteriales</taxon>
        <taxon>Flavobacteriaceae</taxon>
        <taxon>Leeuwenhoekiella</taxon>
    </lineage>
</organism>
<evidence type="ECO:0000313" key="3">
    <source>
        <dbReference type="Proteomes" id="UP000184240"/>
    </source>
</evidence>
<dbReference type="InterPro" id="IPR029058">
    <property type="entry name" value="AB_hydrolase_fold"/>
</dbReference>
<dbReference type="RefSeq" id="WP_072980009.1">
    <property type="nucleotide sequence ID" value="NZ_FQXT01000001.1"/>
</dbReference>
<dbReference type="AlphaFoldDB" id="A0A1M5TZ79"/>
<keyword evidence="4" id="KW-1185">Reference proteome</keyword>
<evidence type="ECO:0000313" key="2">
    <source>
        <dbReference type="EMBL" id="SHH56092.1"/>
    </source>
</evidence>
<gene>
    <name evidence="1" type="ORF">DSM01_1968</name>
    <name evidence="2" type="ORF">SAMN04487999_0505</name>
</gene>
<dbReference type="InterPro" id="IPR008886">
    <property type="entry name" value="UPF0227/Esterase_YqiA"/>
</dbReference>
<reference evidence="2" key="2">
    <citation type="submission" date="2016-11" db="EMBL/GenBank/DDBJ databases">
        <authorList>
            <person name="Jaros S."/>
            <person name="Januszkiewicz K."/>
            <person name="Wedrychowicz H."/>
        </authorList>
    </citation>
    <scope>NUCLEOTIDE SEQUENCE [LARGE SCALE GENOMIC DNA]</scope>
    <source>
        <strain evidence="2">DSM 19859</strain>
    </source>
</reference>
<dbReference type="STRING" id="573501.SAMN04487999_0505"/>
<dbReference type="EMBL" id="QOVN01000004">
    <property type="protein sequence ID" value="RXG28509.1"/>
    <property type="molecule type" value="Genomic_DNA"/>
</dbReference>
<proteinExistence type="predicted"/>
<dbReference type="EMBL" id="FQXT01000001">
    <property type="protein sequence ID" value="SHH56092.1"/>
    <property type="molecule type" value="Genomic_DNA"/>
</dbReference>
<dbReference type="Proteomes" id="UP000290037">
    <property type="component" value="Unassembled WGS sequence"/>
</dbReference>
<dbReference type="Proteomes" id="UP000184240">
    <property type="component" value="Unassembled WGS sequence"/>
</dbReference>
<reference evidence="1 4" key="3">
    <citation type="submission" date="2018-07" db="EMBL/GenBank/DDBJ databases">
        <title>Leeuwenhoekiella genomics.</title>
        <authorList>
            <person name="Tahon G."/>
            <person name="Willems A."/>
        </authorList>
    </citation>
    <scope>NUCLEOTIDE SEQUENCE [LARGE SCALE GENOMIC DNA]</scope>
    <source>
        <strain evidence="1 4">LMG 24856</strain>
    </source>
</reference>